<keyword evidence="1" id="KW-1133">Transmembrane helix</keyword>
<dbReference type="OrthoDB" id="10462260at2759"/>
<name>A0A8J2PED8_9HEXA</name>
<dbReference type="AlphaFoldDB" id="A0A8J2PED8"/>
<protein>
    <submittedName>
        <fullName evidence="2">Uncharacterized protein</fullName>
    </submittedName>
</protein>
<reference evidence="2" key="1">
    <citation type="submission" date="2021-06" db="EMBL/GenBank/DDBJ databases">
        <authorList>
            <person name="Hodson N. C."/>
            <person name="Mongue J. A."/>
            <person name="Jaron S. K."/>
        </authorList>
    </citation>
    <scope>NUCLEOTIDE SEQUENCE</scope>
</reference>
<keyword evidence="3" id="KW-1185">Reference proteome</keyword>
<dbReference type="Proteomes" id="UP000708208">
    <property type="component" value="Unassembled WGS sequence"/>
</dbReference>
<feature type="transmembrane region" description="Helical" evidence="1">
    <location>
        <begin position="42"/>
        <end position="63"/>
    </location>
</feature>
<feature type="non-terminal residue" evidence="2">
    <location>
        <position position="1"/>
    </location>
</feature>
<evidence type="ECO:0000313" key="3">
    <source>
        <dbReference type="Proteomes" id="UP000708208"/>
    </source>
</evidence>
<proteinExistence type="predicted"/>
<organism evidence="2 3">
    <name type="scientific">Allacma fusca</name>
    <dbReference type="NCBI Taxonomy" id="39272"/>
    <lineage>
        <taxon>Eukaryota</taxon>
        <taxon>Metazoa</taxon>
        <taxon>Ecdysozoa</taxon>
        <taxon>Arthropoda</taxon>
        <taxon>Hexapoda</taxon>
        <taxon>Collembola</taxon>
        <taxon>Symphypleona</taxon>
        <taxon>Sminthuridae</taxon>
        <taxon>Allacma</taxon>
    </lineage>
</organism>
<accession>A0A8J2PED8</accession>
<evidence type="ECO:0000256" key="1">
    <source>
        <dbReference type="SAM" id="Phobius"/>
    </source>
</evidence>
<sequence>FLFQTLAIFLIGFAGFRLLRYDYRDQSLIVLLSSHEYMFVSVMYWIVVFGILSLQLVIAFLLLTATKDVSELIYFLYWH</sequence>
<keyword evidence="1" id="KW-0472">Membrane</keyword>
<keyword evidence="1" id="KW-0812">Transmembrane</keyword>
<gene>
    <name evidence="2" type="ORF">AFUS01_LOCUS36061</name>
</gene>
<evidence type="ECO:0000313" key="2">
    <source>
        <dbReference type="EMBL" id="CAG7825987.1"/>
    </source>
</evidence>
<comment type="caution">
    <text evidence="2">The sequence shown here is derived from an EMBL/GenBank/DDBJ whole genome shotgun (WGS) entry which is preliminary data.</text>
</comment>
<dbReference type="EMBL" id="CAJVCH010538175">
    <property type="protein sequence ID" value="CAG7825987.1"/>
    <property type="molecule type" value="Genomic_DNA"/>
</dbReference>